<dbReference type="InterPro" id="IPR016221">
    <property type="entry name" value="Bifunct_regulatory_prot_Ada"/>
</dbReference>
<keyword evidence="6" id="KW-0805">Transcription regulation</keyword>
<dbReference type="Gene3D" id="3.30.160.70">
    <property type="entry name" value="Methylated DNA-protein cysteine methyltransferase domain"/>
    <property type="match status" value="1"/>
</dbReference>
<dbReference type="NCBIfam" id="TIGR00589">
    <property type="entry name" value="ogt"/>
    <property type="match status" value="1"/>
</dbReference>
<dbReference type="NCBIfam" id="NF011964">
    <property type="entry name" value="PRK15435.1"/>
    <property type="match status" value="1"/>
</dbReference>
<dbReference type="InterPro" id="IPR036631">
    <property type="entry name" value="MGMT_N_sf"/>
</dbReference>
<name>A0ABT3QJN9_9HYPH</name>
<evidence type="ECO:0000313" key="12">
    <source>
        <dbReference type="EMBL" id="MCX2695810.1"/>
    </source>
</evidence>
<dbReference type="PIRSF" id="PIRSF000409">
    <property type="entry name" value="Ada"/>
    <property type="match status" value="1"/>
</dbReference>
<dbReference type="PROSITE" id="PS00374">
    <property type="entry name" value="MGMT"/>
    <property type="match status" value="1"/>
</dbReference>
<evidence type="ECO:0000256" key="9">
    <source>
        <dbReference type="ARBA" id="ARBA00023204"/>
    </source>
</evidence>
<dbReference type="SUPFAM" id="SSF46689">
    <property type="entry name" value="Homeodomain-like"/>
    <property type="match status" value="1"/>
</dbReference>
<evidence type="ECO:0000256" key="8">
    <source>
        <dbReference type="ARBA" id="ARBA00023163"/>
    </source>
</evidence>
<dbReference type="GO" id="GO:0032259">
    <property type="term" value="P:methylation"/>
    <property type="evidence" value="ECO:0007669"/>
    <property type="project" value="UniProtKB-KW"/>
</dbReference>
<dbReference type="InterPro" id="IPR004026">
    <property type="entry name" value="Ada_DNA_repair_Zn-bd"/>
</dbReference>
<comment type="catalytic activity">
    <reaction evidence="10">
        <text>a 6-O-methyl-2'-deoxyguanosine in DNA + L-cysteinyl-[protein] = S-methyl-L-cysteinyl-[protein] + a 2'-deoxyguanosine in DNA</text>
        <dbReference type="Rhea" id="RHEA:24000"/>
        <dbReference type="Rhea" id="RHEA-COMP:10131"/>
        <dbReference type="Rhea" id="RHEA-COMP:10132"/>
        <dbReference type="Rhea" id="RHEA-COMP:11367"/>
        <dbReference type="Rhea" id="RHEA-COMP:11368"/>
        <dbReference type="ChEBI" id="CHEBI:29950"/>
        <dbReference type="ChEBI" id="CHEBI:82612"/>
        <dbReference type="ChEBI" id="CHEBI:85445"/>
        <dbReference type="ChEBI" id="CHEBI:85448"/>
        <dbReference type="EC" id="2.1.1.63"/>
    </reaction>
</comment>
<keyword evidence="12" id="KW-0238">DNA-binding</keyword>
<keyword evidence="3 12" id="KW-0489">Methyltransferase</keyword>
<dbReference type="Pfam" id="PF02805">
    <property type="entry name" value="Ada_Zn_binding"/>
    <property type="match status" value="1"/>
</dbReference>
<dbReference type="SMART" id="SM00342">
    <property type="entry name" value="HTH_ARAC"/>
    <property type="match status" value="1"/>
</dbReference>
<evidence type="ECO:0000256" key="5">
    <source>
        <dbReference type="ARBA" id="ARBA00022763"/>
    </source>
</evidence>
<evidence type="ECO:0000259" key="11">
    <source>
        <dbReference type="PROSITE" id="PS01124"/>
    </source>
</evidence>
<dbReference type="InterPro" id="IPR014048">
    <property type="entry name" value="MethylDNA_cys_MeTrfase_DNA-bd"/>
</dbReference>
<evidence type="ECO:0000256" key="1">
    <source>
        <dbReference type="ARBA" id="ARBA00001286"/>
    </source>
</evidence>
<dbReference type="EC" id="2.1.1.-" evidence="12"/>
<dbReference type="PROSITE" id="PS01124">
    <property type="entry name" value="HTH_ARAC_FAMILY_2"/>
    <property type="match status" value="1"/>
</dbReference>
<evidence type="ECO:0000256" key="4">
    <source>
        <dbReference type="ARBA" id="ARBA00022679"/>
    </source>
</evidence>
<dbReference type="Proteomes" id="UP001301216">
    <property type="component" value="Unassembled WGS sequence"/>
</dbReference>
<keyword evidence="4 12" id="KW-0808">Transferase</keyword>
<keyword evidence="8" id="KW-0804">Transcription</keyword>
<dbReference type="GO" id="GO:0003677">
    <property type="term" value="F:DNA binding"/>
    <property type="evidence" value="ECO:0007669"/>
    <property type="project" value="UniProtKB-KW"/>
</dbReference>
<dbReference type="SUPFAM" id="SSF57884">
    <property type="entry name" value="Ada DNA repair protein, N-terminal domain (N-Ada 10)"/>
    <property type="match status" value="1"/>
</dbReference>
<dbReference type="SUPFAM" id="SSF53155">
    <property type="entry name" value="Methylated DNA-protein cysteine methyltransferase domain"/>
    <property type="match status" value="1"/>
</dbReference>
<dbReference type="PANTHER" id="PTHR10815">
    <property type="entry name" value="METHYLATED-DNA--PROTEIN-CYSTEINE METHYLTRANSFERASE"/>
    <property type="match status" value="1"/>
</dbReference>
<reference evidence="12 13" key="1">
    <citation type="submission" date="2022-11" db="EMBL/GenBank/DDBJ databases">
        <title>Brucella sp. YY2X, whole genome shotgun sequencing project.</title>
        <authorList>
            <person name="Yang Y."/>
        </authorList>
    </citation>
    <scope>NUCLEOTIDE SEQUENCE [LARGE SCALE GENOMIC DNA]</scope>
    <source>
        <strain evidence="12 13">YY2X</strain>
    </source>
</reference>
<dbReference type="EMBL" id="JAPHAV010000001">
    <property type="protein sequence ID" value="MCX2695810.1"/>
    <property type="molecule type" value="Genomic_DNA"/>
</dbReference>
<dbReference type="InterPro" id="IPR001497">
    <property type="entry name" value="MethylDNA_cys_MeTrfase_AS"/>
</dbReference>
<dbReference type="InterPro" id="IPR009057">
    <property type="entry name" value="Homeodomain-like_sf"/>
</dbReference>
<comment type="cofactor">
    <cofactor evidence="2">
        <name>Zn(2+)</name>
        <dbReference type="ChEBI" id="CHEBI:29105"/>
    </cofactor>
</comment>
<dbReference type="Gene3D" id="3.40.10.10">
    <property type="entry name" value="DNA Methylphosphotriester Repair Domain"/>
    <property type="match status" value="1"/>
</dbReference>
<dbReference type="RefSeq" id="WP_265983022.1">
    <property type="nucleotide sequence ID" value="NZ_JAPHAV010000001.1"/>
</dbReference>
<evidence type="ECO:0000313" key="13">
    <source>
        <dbReference type="Proteomes" id="UP001301216"/>
    </source>
</evidence>
<dbReference type="CDD" id="cd06445">
    <property type="entry name" value="ATase"/>
    <property type="match status" value="1"/>
</dbReference>
<protein>
    <submittedName>
        <fullName evidence="12">Bifunctional DNA-binding transcriptional regulator/O6-methylguanine-DNA methyltransferase Ada</fullName>
        <ecNumber evidence="12">2.1.1.-</ecNumber>
    </submittedName>
</protein>
<evidence type="ECO:0000256" key="2">
    <source>
        <dbReference type="ARBA" id="ARBA00001947"/>
    </source>
</evidence>
<dbReference type="Pfam" id="PF01035">
    <property type="entry name" value="DNA_binding_1"/>
    <property type="match status" value="1"/>
</dbReference>
<keyword evidence="9" id="KW-0234">DNA repair</keyword>
<comment type="caution">
    <text evidence="12">The sequence shown here is derived from an EMBL/GenBank/DDBJ whole genome shotgun (WGS) entry which is preliminary data.</text>
</comment>
<dbReference type="Gene3D" id="1.10.10.60">
    <property type="entry name" value="Homeodomain-like"/>
    <property type="match status" value="2"/>
</dbReference>
<dbReference type="PANTHER" id="PTHR10815:SF14">
    <property type="entry name" value="BIFUNCTIONAL TRANSCRIPTIONAL ACTIVATOR_DNA REPAIR ENZYME ADA"/>
    <property type="match status" value="1"/>
</dbReference>
<comment type="catalytic activity">
    <reaction evidence="1">
        <text>a 4-O-methyl-thymidine in DNA + L-cysteinyl-[protein] = a thymidine in DNA + S-methyl-L-cysteinyl-[protein]</text>
        <dbReference type="Rhea" id="RHEA:53428"/>
        <dbReference type="Rhea" id="RHEA-COMP:10131"/>
        <dbReference type="Rhea" id="RHEA-COMP:10132"/>
        <dbReference type="Rhea" id="RHEA-COMP:13555"/>
        <dbReference type="Rhea" id="RHEA-COMP:13556"/>
        <dbReference type="ChEBI" id="CHEBI:29950"/>
        <dbReference type="ChEBI" id="CHEBI:82612"/>
        <dbReference type="ChEBI" id="CHEBI:137386"/>
        <dbReference type="ChEBI" id="CHEBI:137387"/>
        <dbReference type="EC" id="2.1.1.63"/>
    </reaction>
</comment>
<feature type="domain" description="HTH araC/xylS-type" evidence="11">
    <location>
        <begin position="106"/>
        <end position="196"/>
    </location>
</feature>
<dbReference type="InterPro" id="IPR036217">
    <property type="entry name" value="MethylDNA_cys_MeTrfase_DNAb"/>
</dbReference>
<evidence type="ECO:0000256" key="7">
    <source>
        <dbReference type="ARBA" id="ARBA00023159"/>
    </source>
</evidence>
<sequence>MNLMTCTPTLNDDTDESRWHKVFTRDKAADGEFFYGVRTTGVYCRPSCPSRRGKRENVQFFDMAEAAERAGFRPCIRCKPNLPATLDAQNNARHADMIAAACHYIDIAEEIPDLDEIARAVGASASHFHRLFKAFTGLTPKEYADAQRGRKIRSALETPQASVTAAIYEAGYNSSSRFYEASDKVLGMKPKTYKSGGQNETIRFAVGQSSLGAVLAAESAKGVCAILMGDEPEALISNLEDRFPKTELIGGDRDFEDHVAQIIGFVEDPRIGLDLPLDLRGTVFQERVWQALLQIPFGKTVSYTELAQMIGAPKSIRAVAQACGANKIAVAVPCHRVVRNDGGLSGYRWGVERKRDLLERERQPSNIEGCNPAADSF</sequence>
<organism evidence="12 13">
    <name type="scientific">Ochrobactrum chromiisoli</name>
    <dbReference type="NCBI Taxonomy" id="2993941"/>
    <lineage>
        <taxon>Bacteria</taxon>
        <taxon>Pseudomonadati</taxon>
        <taxon>Pseudomonadota</taxon>
        <taxon>Alphaproteobacteria</taxon>
        <taxon>Hyphomicrobiales</taxon>
        <taxon>Brucellaceae</taxon>
        <taxon>Brucella/Ochrobactrum group</taxon>
        <taxon>Ochrobactrum</taxon>
    </lineage>
</organism>
<proteinExistence type="predicted"/>
<dbReference type="InterPro" id="IPR036388">
    <property type="entry name" value="WH-like_DNA-bd_sf"/>
</dbReference>
<accession>A0ABT3QJN9</accession>
<dbReference type="GO" id="GO:0008168">
    <property type="term" value="F:methyltransferase activity"/>
    <property type="evidence" value="ECO:0007669"/>
    <property type="project" value="UniProtKB-KW"/>
</dbReference>
<gene>
    <name evidence="12" type="primary">ada</name>
    <name evidence="12" type="ORF">OPR82_03350</name>
</gene>
<dbReference type="SUPFAM" id="SSF46767">
    <property type="entry name" value="Methylated DNA-protein cysteine methyltransferase, C-terminal domain"/>
    <property type="match status" value="1"/>
</dbReference>
<evidence type="ECO:0000256" key="10">
    <source>
        <dbReference type="ARBA" id="ARBA00049348"/>
    </source>
</evidence>
<dbReference type="Pfam" id="PF12833">
    <property type="entry name" value="HTH_18"/>
    <property type="match status" value="1"/>
</dbReference>
<keyword evidence="7" id="KW-0010">Activator</keyword>
<keyword evidence="5" id="KW-0227">DNA damage</keyword>
<dbReference type="Gene3D" id="1.10.10.10">
    <property type="entry name" value="Winged helix-like DNA-binding domain superfamily/Winged helix DNA-binding domain"/>
    <property type="match status" value="1"/>
</dbReference>
<dbReference type="InterPro" id="IPR035451">
    <property type="entry name" value="Ada-like_dom_sf"/>
</dbReference>
<evidence type="ECO:0000256" key="6">
    <source>
        <dbReference type="ARBA" id="ARBA00023015"/>
    </source>
</evidence>
<evidence type="ECO:0000256" key="3">
    <source>
        <dbReference type="ARBA" id="ARBA00022603"/>
    </source>
</evidence>
<keyword evidence="13" id="KW-1185">Reference proteome</keyword>
<dbReference type="InterPro" id="IPR018060">
    <property type="entry name" value="HTH_AraC"/>
</dbReference>